<evidence type="ECO:0000313" key="4">
    <source>
        <dbReference type="EMBL" id="TCN22888.1"/>
    </source>
</evidence>
<evidence type="ECO:0000313" key="5">
    <source>
        <dbReference type="Proteomes" id="UP000295689"/>
    </source>
</evidence>
<feature type="transmembrane region" description="Helical" evidence="3">
    <location>
        <begin position="28"/>
        <end position="50"/>
    </location>
</feature>
<dbReference type="Pfam" id="PF07963">
    <property type="entry name" value="N_methyl"/>
    <property type="match status" value="1"/>
</dbReference>
<dbReference type="Pfam" id="PF15980">
    <property type="entry name" value="ComGF"/>
    <property type="match status" value="1"/>
</dbReference>
<organism evidence="4 5">
    <name type="scientific">Mesobacillus foraminis</name>
    <dbReference type="NCBI Taxonomy" id="279826"/>
    <lineage>
        <taxon>Bacteria</taxon>
        <taxon>Bacillati</taxon>
        <taxon>Bacillota</taxon>
        <taxon>Bacilli</taxon>
        <taxon>Bacillales</taxon>
        <taxon>Bacillaceae</taxon>
        <taxon>Mesobacillus</taxon>
    </lineage>
</organism>
<protein>
    <submittedName>
        <fullName evidence="4">Competence protein ComGF</fullName>
    </submittedName>
</protein>
<dbReference type="AlphaFoldDB" id="A0A4R2B824"/>
<evidence type="ECO:0000256" key="3">
    <source>
        <dbReference type="SAM" id="Phobius"/>
    </source>
</evidence>
<keyword evidence="3" id="KW-1133">Transmembrane helix</keyword>
<keyword evidence="5" id="KW-1185">Reference proteome</keyword>
<gene>
    <name evidence="4" type="ORF">EV146_10941</name>
</gene>
<accession>A0A4R2B824</accession>
<evidence type="ECO:0000256" key="1">
    <source>
        <dbReference type="ARBA" id="ARBA00004241"/>
    </source>
</evidence>
<dbReference type="GO" id="GO:0009986">
    <property type="term" value="C:cell surface"/>
    <property type="evidence" value="ECO:0007669"/>
    <property type="project" value="UniProtKB-SubCell"/>
</dbReference>
<keyword evidence="3" id="KW-0472">Membrane</keyword>
<dbReference type="GO" id="GO:0030420">
    <property type="term" value="P:establishment of competence for transformation"/>
    <property type="evidence" value="ECO:0007669"/>
    <property type="project" value="UniProtKB-KW"/>
</dbReference>
<reference evidence="4 5" key="1">
    <citation type="journal article" date="2015" name="Stand. Genomic Sci.">
        <title>Genomic Encyclopedia of Bacterial and Archaeal Type Strains, Phase III: the genomes of soil and plant-associated and newly described type strains.</title>
        <authorList>
            <person name="Whitman W.B."/>
            <person name="Woyke T."/>
            <person name="Klenk H.P."/>
            <person name="Zhou Y."/>
            <person name="Lilburn T.G."/>
            <person name="Beck B.J."/>
            <person name="De Vos P."/>
            <person name="Vandamme P."/>
            <person name="Eisen J.A."/>
            <person name="Garrity G."/>
            <person name="Hugenholtz P."/>
            <person name="Kyrpides N.C."/>
        </authorList>
    </citation>
    <scope>NUCLEOTIDE SEQUENCE [LARGE SCALE GENOMIC DNA]</scope>
    <source>
        <strain evidence="4 5">CV53</strain>
    </source>
</reference>
<sequence length="162" mass="18423">MSSSMVLTKLQASNVHILNERGFTIAEMLVVLTAFCMLMAFLPLGVKMVLQHNYLDSRVQRLEWEVFNTQLKRETRISTGMTVDKDKLLLYKNGESVLFEKYGSAIRRRVNYTGHEIILQNVASLAFSPRTNGYCITVKDMNGKEYTATVRSFSVQGGEDEK</sequence>
<dbReference type="NCBIfam" id="NF041002">
    <property type="entry name" value="pilin_ComGF"/>
    <property type="match status" value="1"/>
</dbReference>
<comment type="subcellular location">
    <subcellularLocation>
        <location evidence="1">Cell surface</location>
    </subcellularLocation>
</comment>
<dbReference type="InterPro" id="IPR016977">
    <property type="entry name" value="ComGF"/>
</dbReference>
<dbReference type="InterPro" id="IPR012902">
    <property type="entry name" value="N_methyl_site"/>
</dbReference>
<name>A0A4R2B824_9BACI</name>
<evidence type="ECO:0000256" key="2">
    <source>
        <dbReference type="ARBA" id="ARBA00023287"/>
    </source>
</evidence>
<keyword evidence="2" id="KW-0178">Competence</keyword>
<proteinExistence type="predicted"/>
<dbReference type="Proteomes" id="UP000295689">
    <property type="component" value="Unassembled WGS sequence"/>
</dbReference>
<dbReference type="NCBIfam" id="TIGR02532">
    <property type="entry name" value="IV_pilin_GFxxxE"/>
    <property type="match status" value="1"/>
</dbReference>
<dbReference type="EMBL" id="SLVV01000009">
    <property type="protein sequence ID" value="TCN22888.1"/>
    <property type="molecule type" value="Genomic_DNA"/>
</dbReference>
<keyword evidence="3" id="KW-0812">Transmembrane</keyword>
<comment type="caution">
    <text evidence="4">The sequence shown here is derived from an EMBL/GenBank/DDBJ whole genome shotgun (WGS) entry which is preliminary data.</text>
</comment>